<sequence>MYFTLKKLITSYILWVIVIPSSTIAEAIHIANGEWPPYHSKKLKHYGFASHIITLAFAEEGMSVKYDFLPWKRGMYMAKQGKLDGTAVWRKKDEFQKYFYYSEPIFETETVFFHLKSLTFHWKKFSDLKGLVIGGTIGYGYNKDYDLAEKSNQYSIKRVISDEINFHKLILSRIDIFPITKEVGYHILKTKFPSKVNIITHHPTPLTPEAERSLHLLISKKSRKHELILKSFNRGLKKLREKGKLTILYNNLEQGKYIK</sequence>
<evidence type="ECO:0000313" key="5">
    <source>
        <dbReference type="Proteomes" id="UP001528823"/>
    </source>
</evidence>
<comment type="caution">
    <text evidence="4">The sequence shown here is derived from an EMBL/GenBank/DDBJ whole genome shotgun (WGS) entry which is preliminary data.</text>
</comment>
<dbReference type="PANTHER" id="PTHR35936:SF25">
    <property type="entry name" value="ABC TRANSPORTER SUBSTRATE-BINDING PROTEIN"/>
    <property type="match status" value="1"/>
</dbReference>
<reference evidence="4 5" key="1">
    <citation type="submission" date="2022-11" db="EMBL/GenBank/DDBJ databases">
        <title>Spartinivicinus poritis sp. nov., isolated from scleractinian coral Porites lutea.</title>
        <authorList>
            <person name="Zhang G."/>
            <person name="Cai L."/>
            <person name="Wei Q."/>
        </authorList>
    </citation>
    <scope>NUCLEOTIDE SEQUENCE [LARGE SCALE GENOMIC DNA]</scope>
    <source>
        <strain evidence="4 5">A2-2</strain>
    </source>
</reference>
<evidence type="ECO:0000256" key="1">
    <source>
        <dbReference type="ARBA" id="ARBA00010333"/>
    </source>
</evidence>
<dbReference type="InterPro" id="IPR001638">
    <property type="entry name" value="Solute-binding_3/MltF_N"/>
</dbReference>
<keyword evidence="5" id="KW-1185">Reference proteome</keyword>
<dbReference type="Gene3D" id="3.40.190.10">
    <property type="entry name" value="Periplasmic binding protein-like II"/>
    <property type="match status" value="2"/>
</dbReference>
<dbReference type="SUPFAM" id="SSF53850">
    <property type="entry name" value="Periplasmic binding protein-like II"/>
    <property type="match status" value="1"/>
</dbReference>
<dbReference type="Proteomes" id="UP001528823">
    <property type="component" value="Unassembled WGS sequence"/>
</dbReference>
<protein>
    <submittedName>
        <fullName evidence="4">Transporter substrate-binding domain-containing protein</fullName>
    </submittedName>
</protein>
<gene>
    <name evidence="4" type="ORF">ORQ98_12285</name>
</gene>
<dbReference type="EMBL" id="JAPMOU010000013">
    <property type="protein sequence ID" value="MDE1462746.1"/>
    <property type="molecule type" value="Genomic_DNA"/>
</dbReference>
<organism evidence="4 5">
    <name type="scientific">Spartinivicinus poritis</name>
    <dbReference type="NCBI Taxonomy" id="2994640"/>
    <lineage>
        <taxon>Bacteria</taxon>
        <taxon>Pseudomonadati</taxon>
        <taxon>Pseudomonadota</taxon>
        <taxon>Gammaproteobacteria</taxon>
        <taxon>Oceanospirillales</taxon>
        <taxon>Zooshikellaceae</taxon>
        <taxon>Spartinivicinus</taxon>
    </lineage>
</organism>
<feature type="domain" description="Solute-binding protein family 3/N-terminal" evidence="3">
    <location>
        <begin position="32"/>
        <end position="250"/>
    </location>
</feature>
<dbReference type="RefSeq" id="WP_274689096.1">
    <property type="nucleotide sequence ID" value="NZ_JAPMOU010000013.1"/>
</dbReference>
<name>A0ABT5U8P5_9GAMM</name>
<proteinExistence type="inferred from homology"/>
<evidence type="ECO:0000259" key="3">
    <source>
        <dbReference type="Pfam" id="PF00497"/>
    </source>
</evidence>
<comment type="similarity">
    <text evidence="1">Belongs to the bacterial solute-binding protein 3 family.</text>
</comment>
<dbReference type="Pfam" id="PF00497">
    <property type="entry name" value="SBP_bac_3"/>
    <property type="match status" value="1"/>
</dbReference>
<evidence type="ECO:0000313" key="4">
    <source>
        <dbReference type="EMBL" id="MDE1462746.1"/>
    </source>
</evidence>
<keyword evidence="2" id="KW-0732">Signal</keyword>
<evidence type="ECO:0000256" key="2">
    <source>
        <dbReference type="ARBA" id="ARBA00022729"/>
    </source>
</evidence>
<dbReference type="PANTHER" id="PTHR35936">
    <property type="entry name" value="MEMBRANE-BOUND LYTIC MUREIN TRANSGLYCOSYLASE F"/>
    <property type="match status" value="1"/>
</dbReference>
<accession>A0ABT5U8P5</accession>